<dbReference type="PANTHER" id="PTHR11177:SF317">
    <property type="entry name" value="CHITINASE 12-RELATED"/>
    <property type="match status" value="1"/>
</dbReference>
<dbReference type="GO" id="GO:0008061">
    <property type="term" value="F:chitin binding"/>
    <property type="evidence" value="ECO:0007669"/>
    <property type="project" value="InterPro"/>
</dbReference>
<feature type="non-terminal residue" evidence="4">
    <location>
        <position position="481"/>
    </location>
</feature>
<comment type="caution">
    <text evidence="4">The sequence shown here is derived from an EMBL/GenBank/DDBJ whole genome shotgun (WGS) entry which is preliminary data.</text>
</comment>
<dbReference type="PANTHER" id="PTHR11177">
    <property type="entry name" value="CHITINASE"/>
    <property type="match status" value="1"/>
</dbReference>
<accession>A0A9N9IPK8</accession>
<dbReference type="SUPFAM" id="SSF51445">
    <property type="entry name" value="(Trans)glycosidases"/>
    <property type="match status" value="1"/>
</dbReference>
<dbReference type="AlphaFoldDB" id="A0A9N9IPK8"/>
<reference evidence="4" key="1">
    <citation type="submission" date="2021-06" db="EMBL/GenBank/DDBJ databases">
        <authorList>
            <person name="Kallberg Y."/>
            <person name="Tangrot J."/>
            <person name="Rosling A."/>
        </authorList>
    </citation>
    <scope>NUCLEOTIDE SEQUENCE</scope>
    <source>
        <strain evidence="4">FL966</strain>
    </source>
</reference>
<dbReference type="InterPro" id="IPR011583">
    <property type="entry name" value="Chitinase_II/V-like_cat"/>
</dbReference>
<sequence length="481" mass="53563">VLSQDSCHLSPTRPKILVGYYPAYKLYLTPGVDFDISPSIDYLIYIAFGPNDLVNNGANLNAGGDPLKIFNSQYSKFYELLNYKTKNTLKFKIILSVQLPTDGNNLTKFFNKQPLDPIQGWYKPTSTQNTKLIYDLMSTVNNFNFDGIDIDYPFKSPCSPSIGFNDSDFLSFINAISTQLGKDDKGVVKSLTITAGQNPIKGINSNIISFINIQAFRLNINSMYASAGIDRISTILNNWNFTDYSKLFLGVEFGGIVETVSSKNIKSDIENQNLQLQYISNLNFPFVNEQISDPCKYSSYAYLSWENLSSLLSSSSCPTNLISSSPWTYGFISSARQPYLYQQQASSSNYYVTFYEDYQSLSAKLDYINNYNVAGIAIADISKDSKDLQLTNFILGIQPNYLKGGISTSSNIGAIVGGVIGSMVFIGLFLAAGFILYPKYKAKMSNPFIDTNQACSDTNPQFNSDINRQGYSDTDHKPSNY</sequence>
<feature type="transmembrane region" description="Helical" evidence="2">
    <location>
        <begin position="412"/>
        <end position="437"/>
    </location>
</feature>
<evidence type="ECO:0000313" key="5">
    <source>
        <dbReference type="Proteomes" id="UP000789759"/>
    </source>
</evidence>
<evidence type="ECO:0000256" key="2">
    <source>
        <dbReference type="SAM" id="Phobius"/>
    </source>
</evidence>
<evidence type="ECO:0000256" key="1">
    <source>
        <dbReference type="SAM" id="MobiDB-lite"/>
    </source>
</evidence>
<dbReference type="GO" id="GO:0006032">
    <property type="term" value="P:chitin catabolic process"/>
    <property type="evidence" value="ECO:0007669"/>
    <property type="project" value="TreeGrafter"/>
</dbReference>
<organism evidence="4 5">
    <name type="scientific">Cetraspora pellucida</name>
    <dbReference type="NCBI Taxonomy" id="1433469"/>
    <lineage>
        <taxon>Eukaryota</taxon>
        <taxon>Fungi</taxon>
        <taxon>Fungi incertae sedis</taxon>
        <taxon>Mucoromycota</taxon>
        <taxon>Glomeromycotina</taxon>
        <taxon>Glomeromycetes</taxon>
        <taxon>Diversisporales</taxon>
        <taxon>Gigasporaceae</taxon>
        <taxon>Cetraspora</taxon>
    </lineage>
</organism>
<name>A0A9N9IPK8_9GLOM</name>
<dbReference type="InterPro" id="IPR050314">
    <property type="entry name" value="Glycosyl_Hydrlase_18"/>
</dbReference>
<dbReference type="InterPro" id="IPR001223">
    <property type="entry name" value="Glyco_hydro18_cat"/>
</dbReference>
<feature type="compositionally biased region" description="Polar residues" evidence="1">
    <location>
        <begin position="459"/>
        <end position="472"/>
    </location>
</feature>
<evidence type="ECO:0000259" key="3">
    <source>
        <dbReference type="PROSITE" id="PS51910"/>
    </source>
</evidence>
<dbReference type="OrthoDB" id="2440130at2759"/>
<dbReference type="Pfam" id="PF00704">
    <property type="entry name" value="Glyco_hydro_18"/>
    <property type="match status" value="1"/>
</dbReference>
<keyword evidence="2" id="KW-0472">Membrane</keyword>
<feature type="region of interest" description="Disordered" evidence="1">
    <location>
        <begin position="459"/>
        <end position="481"/>
    </location>
</feature>
<dbReference type="InterPro" id="IPR029070">
    <property type="entry name" value="Chitinase_insertion_sf"/>
</dbReference>
<gene>
    <name evidence="4" type="ORF">CPELLU_LOCUS14214</name>
</gene>
<keyword evidence="2" id="KW-0812">Transmembrane</keyword>
<keyword evidence="2" id="KW-1133">Transmembrane helix</keyword>
<dbReference type="EMBL" id="CAJVQA010016481">
    <property type="protein sequence ID" value="CAG8743349.1"/>
    <property type="molecule type" value="Genomic_DNA"/>
</dbReference>
<feature type="domain" description="GH18" evidence="3">
    <location>
        <begin position="15"/>
        <end position="401"/>
    </location>
</feature>
<proteinExistence type="predicted"/>
<dbReference type="Gene3D" id="3.20.20.80">
    <property type="entry name" value="Glycosidases"/>
    <property type="match status" value="2"/>
</dbReference>
<dbReference type="Proteomes" id="UP000789759">
    <property type="component" value="Unassembled WGS sequence"/>
</dbReference>
<dbReference type="Gene3D" id="3.10.50.10">
    <property type="match status" value="1"/>
</dbReference>
<dbReference type="InterPro" id="IPR017853">
    <property type="entry name" value="GH"/>
</dbReference>
<dbReference type="PROSITE" id="PS51910">
    <property type="entry name" value="GH18_2"/>
    <property type="match status" value="1"/>
</dbReference>
<evidence type="ECO:0000313" key="4">
    <source>
        <dbReference type="EMBL" id="CAG8743349.1"/>
    </source>
</evidence>
<dbReference type="SMART" id="SM00636">
    <property type="entry name" value="Glyco_18"/>
    <property type="match status" value="1"/>
</dbReference>
<dbReference type="GO" id="GO:0005975">
    <property type="term" value="P:carbohydrate metabolic process"/>
    <property type="evidence" value="ECO:0007669"/>
    <property type="project" value="InterPro"/>
</dbReference>
<dbReference type="GO" id="GO:0005576">
    <property type="term" value="C:extracellular region"/>
    <property type="evidence" value="ECO:0007669"/>
    <property type="project" value="TreeGrafter"/>
</dbReference>
<protein>
    <submittedName>
        <fullName evidence="4">5140_t:CDS:1</fullName>
    </submittedName>
</protein>
<keyword evidence="5" id="KW-1185">Reference proteome</keyword>
<dbReference type="GO" id="GO:0004568">
    <property type="term" value="F:chitinase activity"/>
    <property type="evidence" value="ECO:0007669"/>
    <property type="project" value="TreeGrafter"/>
</dbReference>